<evidence type="ECO:0000256" key="2">
    <source>
        <dbReference type="ARBA" id="ARBA00023163"/>
    </source>
</evidence>
<dbReference type="AlphaFoldDB" id="D3SRB8"/>
<protein>
    <submittedName>
        <fullName evidence="6">Bacterio-opsin activator HTH domain-containing protein</fullName>
    </submittedName>
    <submittedName>
        <fullName evidence="5">HTH-10 family transcription regulator</fullName>
    </submittedName>
</protein>
<organism evidence="5 7">
    <name type="scientific">Natrialba magadii (strain ATCC 43099 / DSM 3394 / CCM 3739 / CIP 104546 / IAM 13178 / JCM 8861 / NBRC 102185 / NCIMB 2190 / MS3)</name>
    <name type="common">Natronobacterium magadii</name>
    <dbReference type="NCBI Taxonomy" id="547559"/>
    <lineage>
        <taxon>Archaea</taxon>
        <taxon>Methanobacteriati</taxon>
        <taxon>Methanobacteriota</taxon>
        <taxon>Stenosarchaea group</taxon>
        <taxon>Halobacteria</taxon>
        <taxon>Halobacteriales</taxon>
        <taxon>Natrialbaceae</taxon>
        <taxon>Natrialba</taxon>
    </lineage>
</organism>
<evidence type="ECO:0000313" key="7">
    <source>
        <dbReference type="Proteomes" id="UP000001879"/>
    </source>
</evidence>
<dbReference type="HOGENOM" id="CLU_096714_0_0_2"/>
<dbReference type="Pfam" id="PF04967">
    <property type="entry name" value="HTH_10"/>
    <property type="match status" value="1"/>
</dbReference>
<dbReference type="eggNOG" id="arCOG02274">
    <property type="taxonomic scope" value="Archaea"/>
</dbReference>
<reference evidence="5 7" key="2">
    <citation type="journal article" date="2012" name="BMC Genomics">
        <title>A comparative genomics perspective on the genetic content of the alkaliphilic haloarchaeon Natrialba magadii ATCC 43099T.</title>
        <authorList>
            <person name="Siddaramappa S."/>
            <person name="Challacombe J.F."/>
            <person name="Decastro R.E."/>
            <person name="Pfeiffer F."/>
            <person name="Sastre D.E."/>
            <person name="Gimenez M.I."/>
            <person name="Paggi R.A."/>
            <person name="Detter J.C."/>
            <person name="Davenport K.W."/>
            <person name="Goodwin L.A."/>
            <person name="Kyrpides N."/>
            <person name="Tapia R."/>
            <person name="Pitluck S."/>
            <person name="Lucas S."/>
            <person name="Woyke T."/>
            <person name="Maupin-Furlow J.A."/>
        </authorList>
    </citation>
    <scope>NUCLEOTIDE SEQUENCE [LARGE SCALE GENOMIC DNA]</scope>
    <source>
        <strain evidence="5">ATCC 43099</strain>
        <strain evidence="7">ATCC 43099 / DSM 3394 / CCM 3739 / CIP 104546 / IAM 13178 / JCM 8861 / NBRC 102185 / NCIMB 2190 / MS3</strain>
    </source>
</reference>
<dbReference type="OrthoDB" id="198846at2157"/>
<feature type="domain" description="HVO-2928 N-terminal" evidence="4">
    <location>
        <begin position="8"/>
        <end position="175"/>
    </location>
</feature>
<keyword evidence="2" id="KW-0804">Transcription</keyword>
<dbReference type="KEGG" id="nmg:Nmag_1039"/>
<gene>
    <name evidence="5" type="ordered locus">Nmag_1039</name>
    <name evidence="6" type="ORF">C500_17711</name>
</gene>
<dbReference type="InterPro" id="IPR056529">
    <property type="entry name" value="HVO_2928_N"/>
</dbReference>
<evidence type="ECO:0000259" key="3">
    <source>
        <dbReference type="Pfam" id="PF04967"/>
    </source>
</evidence>
<dbReference type="EMBL" id="CP001932">
    <property type="protein sequence ID" value="ADD04623.1"/>
    <property type="molecule type" value="Genomic_DNA"/>
</dbReference>
<proteinExistence type="predicted"/>
<evidence type="ECO:0000259" key="4">
    <source>
        <dbReference type="Pfam" id="PF24281"/>
    </source>
</evidence>
<evidence type="ECO:0000313" key="6">
    <source>
        <dbReference type="EMBL" id="ELY25278.1"/>
    </source>
</evidence>
<keyword evidence="1" id="KW-0805">Transcription regulation</keyword>
<dbReference type="Pfam" id="PF24281">
    <property type="entry name" value="HVO_2928_N"/>
    <property type="match status" value="1"/>
</dbReference>
<dbReference type="InterPro" id="IPR007050">
    <property type="entry name" value="HTH_bacterioopsin"/>
</dbReference>
<dbReference type="PANTHER" id="PTHR34236">
    <property type="entry name" value="DIMETHYL SULFOXIDE REDUCTASE TRANSCRIPTIONAL ACTIVATOR"/>
    <property type="match status" value="1"/>
</dbReference>
<reference evidence="6 8" key="3">
    <citation type="journal article" date="2014" name="PLoS Genet.">
        <title>Phylogenetically driven sequencing of extremely halophilic archaea reveals strategies for static and dynamic osmo-response.</title>
        <authorList>
            <person name="Becker E.A."/>
            <person name="Seitzer P.M."/>
            <person name="Tritt A."/>
            <person name="Larsen D."/>
            <person name="Krusor M."/>
            <person name="Yao A.I."/>
            <person name="Wu D."/>
            <person name="Madern D."/>
            <person name="Eisen J.A."/>
            <person name="Darling A.E."/>
            <person name="Facciotti M.T."/>
        </authorList>
    </citation>
    <scope>NUCLEOTIDE SEQUENCE [LARGE SCALE GENOMIC DNA]</scope>
    <source>
        <strain evidence="8">ATCC 43099 / DSM 3394 / CCM 3739 / CIP 104546 / IAM 13178 / JCM 8861 / NBRC 102185 / NCIMB 2190 / MS3</strain>
        <strain evidence="6">MS-3</strain>
    </source>
</reference>
<accession>D3SRB8</accession>
<reference evidence="7" key="1">
    <citation type="submission" date="2010-02" db="EMBL/GenBank/DDBJ databases">
        <title>Complete sequence of chromosome of Natrialba magadii ATCC 43099.</title>
        <authorList>
            <consortium name="US DOE Joint Genome Institute"/>
            <person name="Lucas S."/>
            <person name="Copeland A."/>
            <person name="Lapidus A."/>
            <person name="Cheng J.-F."/>
            <person name="Bruce D."/>
            <person name="Goodwin L."/>
            <person name="Pitluck S."/>
            <person name="Davenport K."/>
            <person name="Saunders E."/>
            <person name="Detter J.C."/>
            <person name="Han C."/>
            <person name="Tapia R."/>
            <person name="Land M."/>
            <person name="Hauser L."/>
            <person name="Kyrpides N."/>
            <person name="Mikhailova N."/>
            <person name="De Castro R.E."/>
            <person name="Maupin-Furlow J.A."/>
            <person name="Woyke T."/>
        </authorList>
    </citation>
    <scope>NUCLEOTIDE SEQUENCE [LARGE SCALE GENOMIC DNA]</scope>
    <source>
        <strain evidence="7">ATCC 43099 / DSM 3394 / CCM 3739 / CIP 104546 / IAM 13178 / JCM 8861 / NBRC 102185 / NCIMB 2190 / MS3</strain>
    </source>
</reference>
<keyword evidence="7" id="KW-1185">Reference proteome</keyword>
<dbReference type="STRING" id="547559.Nmag_1039"/>
<name>D3SRB8_NATMM</name>
<dbReference type="EMBL" id="AOHS01000056">
    <property type="protein sequence ID" value="ELY25278.1"/>
    <property type="molecule type" value="Genomic_DNA"/>
</dbReference>
<dbReference type="RefSeq" id="WP_004216885.1">
    <property type="nucleotide sequence ID" value="NC_013922.1"/>
</dbReference>
<dbReference type="PaxDb" id="547559-Nmag_1039"/>
<evidence type="ECO:0000313" key="5">
    <source>
        <dbReference type="EMBL" id="ADD04623.1"/>
    </source>
</evidence>
<dbReference type="Proteomes" id="UP000001879">
    <property type="component" value="Chromosome"/>
</dbReference>
<dbReference type="Proteomes" id="UP000011543">
    <property type="component" value="Unassembled WGS sequence"/>
</dbReference>
<dbReference type="PATRIC" id="fig|547559.17.peg.3486"/>
<dbReference type="PANTHER" id="PTHR34236:SF1">
    <property type="entry name" value="DIMETHYL SULFOXIDE REDUCTASE TRANSCRIPTIONAL ACTIVATOR"/>
    <property type="match status" value="1"/>
</dbReference>
<reference evidence="5" key="4">
    <citation type="submission" date="2016-09" db="EMBL/GenBank/DDBJ databases">
        <authorList>
            <person name="Pfeiffer F."/>
        </authorList>
    </citation>
    <scope>NUCLEOTIDE SEQUENCE</scope>
    <source>
        <strain evidence="5">ATCC 43099</strain>
    </source>
</reference>
<feature type="domain" description="HTH bat-type" evidence="3">
    <location>
        <begin position="185"/>
        <end position="237"/>
    </location>
</feature>
<evidence type="ECO:0000256" key="1">
    <source>
        <dbReference type="ARBA" id="ARBA00023015"/>
    </source>
</evidence>
<evidence type="ECO:0000313" key="8">
    <source>
        <dbReference type="Proteomes" id="UP000011543"/>
    </source>
</evidence>
<sequence>MKTDRLREFTFTLTYDEGEDPVADMYHSHPNLEALTIDVTTGRTSFVRLVQLRGPPEVADRLQTVLEDRDYLPRAIGTDRCCGTSTSYRLECAPRQRLIYVYVEDICDCQSVYNIASEHLQRGTIIERRQHDGRERWRLLMRSDEAVGELFEHIETACRNGVTVEAGQLGEATEWHGDAFVDDELTGSQREAVAQAAARGYYERPREVTVGELSAELDIPKSTLSYRLRMAESKLVKRYLGRYTDAETDDALGS</sequence>
<dbReference type="GeneID" id="8823870"/>